<feature type="domain" description="DUF4954" evidence="1">
    <location>
        <begin position="41"/>
        <end position="485"/>
    </location>
</feature>
<gene>
    <name evidence="3" type="ORF">ACFS6H_08330</name>
</gene>
<dbReference type="Proteomes" id="UP001597511">
    <property type="component" value="Unassembled WGS sequence"/>
</dbReference>
<dbReference type="InterPro" id="IPR032533">
    <property type="entry name" value="DUF4954"/>
</dbReference>
<feature type="domain" description="DUF6819" evidence="2">
    <location>
        <begin position="580"/>
        <end position="715"/>
    </location>
</feature>
<dbReference type="SUPFAM" id="SSF51161">
    <property type="entry name" value="Trimeric LpxA-like enzymes"/>
    <property type="match status" value="1"/>
</dbReference>
<name>A0ABW6A330_9BACT</name>
<dbReference type="Pfam" id="PF20683">
    <property type="entry name" value="DUF6819"/>
    <property type="match status" value="1"/>
</dbReference>
<evidence type="ECO:0000313" key="4">
    <source>
        <dbReference type="Proteomes" id="UP001597511"/>
    </source>
</evidence>
<dbReference type="InterPro" id="IPR011004">
    <property type="entry name" value="Trimer_LpxA-like_sf"/>
</dbReference>
<proteinExistence type="predicted"/>
<reference evidence="4" key="1">
    <citation type="journal article" date="2019" name="Int. J. Syst. Evol. Microbiol.">
        <title>The Global Catalogue of Microorganisms (GCM) 10K type strain sequencing project: providing services to taxonomists for standard genome sequencing and annotation.</title>
        <authorList>
            <consortium name="The Broad Institute Genomics Platform"/>
            <consortium name="The Broad Institute Genome Sequencing Center for Infectious Disease"/>
            <person name="Wu L."/>
            <person name="Ma J."/>
        </authorList>
    </citation>
    <scope>NUCLEOTIDE SEQUENCE [LARGE SCALE GENOMIC DNA]</scope>
    <source>
        <strain evidence="4">KCTC 23299</strain>
    </source>
</reference>
<sequence length="740" mass="82514">MNTITKKSVKDYGYNFISGDQLPKGKDEYYLRFVQNTRSDYKKVTAKQIAVLQANGNVSGNWSHVLVAPGCDVSLIKNCRFYGLVRIGNLEPLILSFSDLEIPVGLYNSTIISSDIGDNVAIDQVLYLSHYIIGNDVILTNISELITSNRSKFGNGVIKKGEKESVRIWLELCNENAGRSVMPFEGMLPGDAWLWTRYRDDAALMDKFKAFTEKDHGSERGYYGTIGDRTVIKNTAIVKDVKIGTDAYIKGANKLKNLTINSAPNAKSQIGEGCEMVNGIIGYGCRSFYGVKAVRFIMGSFSQLKYGARLINSYLGDNSTISCCEVLNSLIFPAHEQHHNNSFLCAATLMGQTNMAAGATIGSNHNSRGADGELIAGRGFWPGLCVSLKHNSMFAAFTLLAKGDFPAELNIPVPFSLISNDVTHNKLVVMPAYWFMYNMYALARNEGKYSARDKRVVKAQQLEYDFLAPDTVGEIAKAITLLEQLTGKAFYAQKNKTATVENCIEQGRKILQKKPESVKQLTVLAEGFENSSRPVEVIKVAEAYVIFKQLIVYNAVLAFKSAVKEGRIKSGKQLIKTLLSTKQPGDWINVGGQLLPESVVKNWVKQIKSGVIDSWSALHKAYTEQETNYPLQKEQQAFATLANLLQLDETNCTPAVINNLLDEAIATRRWMVEKIYASRAKDYQSPFRKMVYETEQEMEKVIGKLSDNSFINEQKTVQQVFEQEIGDLRQLLLQTPVKKK</sequence>
<dbReference type="Pfam" id="PF16314">
    <property type="entry name" value="DUF4954"/>
    <property type="match status" value="1"/>
</dbReference>
<dbReference type="InterPro" id="IPR049208">
    <property type="entry name" value="DUF6819"/>
</dbReference>
<dbReference type="RefSeq" id="WP_386097161.1">
    <property type="nucleotide sequence ID" value="NZ_JBHUOZ010000001.1"/>
</dbReference>
<organism evidence="3 4">
    <name type="scientific">Terrimonas rubra</name>
    <dbReference type="NCBI Taxonomy" id="1035890"/>
    <lineage>
        <taxon>Bacteria</taxon>
        <taxon>Pseudomonadati</taxon>
        <taxon>Bacteroidota</taxon>
        <taxon>Chitinophagia</taxon>
        <taxon>Chitinophagales</taxon>
        <taxon>Chitinophagaceae</taxon>
        <taxon>Terrimonas</taxon>
    </lineage>
</organism>
<keyword evidence="4" id="KW-1185">Reference proteome</keyword>
<accession>A0ABW6A330</accession>
<comment type="caution">
    <text evidence="3">The sequence shown here is derived from an EMBL/GenBank/DDBJ whole genome shotgun (WGS) entry which is preliminary data.</text>
</comment>
<evidence type="ECO:0000259" key="1">
    <source>
        <dbReference type="Pfam" id="PF16314"/>
    </source>
</evidence>
<dbReference type="EMBL" id="JBHUOZ010000001">
    <property type="protein sequence ID" value="MFD2919708.1"/>
    <property type="molecule type" value="Genomic_DNA"/>
</dbReference>
<evidence type="ECO:0000313" key="3">
    <source>
        <dbReference type="EMBL" id="MFD2919708.1"/>
    </source>
</evidence>
<evidence type="ECO:0000259" key="2">
    <source>
        <dbReference type="Pfam" id="PF20683"/>
    </source>
</evidence>
<dbReference type="Gene3D" id="2.160.10.10">
    <property type="entry name" value="Hexapeptide repeat proteins"/>
    <property type="match status" value="1"/>
</dbReference>
<protein>
    <submittedName>
        <fullName evidence="3">DUF4954 family protein</fullName>
    </submittedName>
</protein>